<gene>
    <name evidence="5" type="primary">secB</name>
    <name evidence="6" type="ORF">SAMN05660831_01403</name>
</gene>
<protein>
    <recommendedName>
        <fullName evidence="5">Protein-export protein SecB</fullName>
    </recommendedName>
</protein>
<dbReference type="STRING" id="1123397.SAMN05660831_01403"/>
<comment type="subunit">
    <text evidence="5">Homotetramer, a dimer of dimers. One homotetramer interacts with 1 SecA dimer.</text>
</comment>
<dbReference type="Proteomes" id="UP000198611">
    <property type="component" value="Unassembled WGS sequence"/>
</dbReference>
<dbReference type="InterPro" id="IPR003708">
    <property type="entry name" value="SecB"/>
</dbReference>
<dbReference type="Gene3D" id="3.10.420.10">
    <property type="entry name" value="SecB-like"/>
    <property type="match status" value="1"/>
</dbReference>
<evidence type="ECO:0000313" key="7">
    <source>
        <dbReference type="Proteomes" id="UP000198611"/>
    </source>
</evidence>
<dbReference type="PRINTS" id="PR01594">
    <property type="entry name" value="SECBCHAPRONE"/>
</dbReference>
<keyword evidence="7" id="KW-1185">Reference proteome</keyword>
<evidence type="ECO:0000256" key="2">
    <source>
        <dbReference type="ARBA" id="ARBA00022448"/>
    </source>
</evidence>
<name>A0A1I1RCA4_9GAMM</name>
<dbReference type="HAMAP" id="MF_00821">
    <property type="entry name" value="SecB"/>
    <property type="match status" value="1"/>
</dbReference>
<dbReference type="NCBIfam" id="TIGR00809">
    <property type="entry name" value="secB"/>
    <property type="match status" value="1"/>
</dbReference>
<keyword evidence="5" id="KW-0963">Cytoplasm</keyword>
<evidence type="ECO:0000256" key="4">
    <source>
        <dbReference type="ARBA" id="ARBA00023010"/>
    </source>
</evidence>
<dbReference type="GO" id="GO:0005737">
    <property type="term" value="C:cytoplasm"/>
    <property type="evidence" value="ECO:0007669"/>
    <property type="project" value="UniProtKB-SubCell"/>
</dbReference>
<dbReference type="AlphaFoldDB" id="A0A1I1RCA4"/>
<dbReference type="GO" id="GO:0051262">
    <property type="term" value="P:protein tetramerization"/>
    <property type="evidence" value="ECO:0007669"/>
    <property type="project" value="InterPro"/>
</dbReference>
<dbReference type="InterPro" id="IPR035958">
    <property type="entry name" value="SecB-like_sf"/>
</dbReference>
<comment type="similarity">
    <text evidence="1 5">Belongs to the SecB family.</text>
</comment>
<reference evidence="6 7" key="1">
    <citation type="submission" date="2016-10" db="EMBL/GenBank/DDBJ databases">
        <authorList>
            <person name="de Groot N.N."/>
        </authorList>
    </citation>
    <scope>NUCLEOTIDE SEQUENCE [LARGE SCALE GENOMIC DNA]</scope>
    <source>
        <strain evidence="6 7">HL3</strain>
    </source>
</reference>
<accession>A0A1I1RCA4</accession>
<dbReference type="GO" id="GO:0006457">
    <property type="term" value="P:protein folding"/>
    <property type="evidence" value="ECO:0007669"/>
    <property type="project" value="UniProtKB-UniRule"/>
</dbReference>
<keyword evidence="4 5" id="KW-0811">Translocation</keyword>
<dbReference type="GO" id="GO:0015031">
    <property type="term" value="P:protein transport"/>
    <property type="evidence" value="ECO:0007669"/>
    <property type="project" value="UniProtKB-UniRule"/>
</dbReference>
<dbReference type="EMBL" id="FOMJ01000004">
    <property type="protein sequence ID" value="SFD31905.1"/>
    <property type="molecule type" value="Genomic_DNA"/>
</dbReference>
<dbReference type="NCBIfam" id="NF004393">
    <property type="entry name" value="PRK05751.1-4"/>
    <property type="match status" value="1"/>
</dbReference>
<sequence length="154" mass="17142">MAENQTDAGNGIQLTLQRIYLKDASVESPNTPEVFRESWQPEVNVDLSSRGRQVGEEPLYEVTVRVTVNATREETTAFLIEVEQAGLFSIEGASEGALDRLLGSYCPNLLFPYVREVISDLVTRAGFPQFLLAPVNFEALYEQQRNRAEGESNG</sequence>
<dbReference type="OrthoDB" id="9795145at2"/>
<dbReference type="PANTHER" id="PTHR36918:SF1">
    <property type="entry name" value="PROTEIN-EXPORT PROTEIN SECB"/>
    <property type="match status" value="1"/>
</dbReference>
<organism evidence="6 7">
    <name type="scientific">Thiohalospira halophila DSM 15071</name>
    <dbReference type="NCBI Taxonomy" id="1123397"/>
    <lineage>
        <taxon>Bacteria</taxon>
        <taxon>Pseudomonadati</taxon>
        <taxon>Pseudomonadota</taxon>
        <taxon>Gammaproteobacteria</taxon>
        <taxon>Thiohalospirales</taxon>
        <taxon>Thiohalospiraceae</taxon>
        <taxon>Thiohalospira</taxon>
    </lineage>
</organism>
<proteinExistence type="inferred from homology"/>
<evidence type="ECO:0000313" key="6">
    <source>
        <dbReference type="EMBL" id="SFD31905.1"/>
    </source>
</evidence>
<keyword evidence="3 5" id="KW-0653">Protein transport</keyword>
<evidence type="ECO:0000256" key="3">
    <source>
        <dbReference type="ARBA" id="ARBA00022927"/>
    </source>
</evidence>
<evidence type="ECO:0000256" key="5">
    <source>
        <dbReference type="HAMAP-Rule" id="MF_00821"/>
    </source>
</evidence>
<evidence type="ECO:0000256" key="1">
    <source>
        <dbReference type="ARBA" id="ARBA00009990"/>
    </source>
</evidence>
<dbReference type="GO" id="GO:0051082">
    <property type="term" value="F:unfolded protein binding"/>
    <property type="evidence" value="ECO:0007669"/>
    <property type="project" value="InterPro"/>
</dbReference>
<comment type="function">
    <text evidence="5">One of the proteins required for the normal export of preproteins out of the cell cytoplasm. It is a molecular chaperone that binds to a subset of precursor proteins, maintaining them in a translocation-competent state. It also specifically binds to its receptor SecA.</text>
</comment>
<keyword evidence="5" id="KW-0143">Chaperone</keyword>
<dbReference type="RefSeq" id="WP_093428052.1">
    <property type="nucleotide sequence ID" value="NZ_FOMJ01000004.1"/>
</dbReference>
<dbReference type="PANTHER" id="PTHR36918">
    <property type="match status" value="1"/>
</dbReference>
<dbReference type="Pfam" id="PF02556">
    <property type="entry name" value="SecB"/>
    <property type="match status" value="1"/>
</dbReference>
<dbReference type="SUPFAM" id="SSF54611">
    <property type="entry name" value="SecB-like"/>
    <property type="match status" value="1"/>
</dbReference>
<keyword evidence="2 5" id="KW-0813">Transport</keyword>
<comment type="subcellular location">
    <subcellularLocation>
        <location evidence="5">Cytoplasm</location>
    </subcellularLocation>
</comment>